<dbReference type="Gene3D" id="3.40.50.1820">
    <property type="entry name" value="alpha/beta hydrolase"/>
    <property type="match status" value="1"/>
</dbReference>
<dbReference type="Proteomes" id="UP000254866">
    <property type="component" value="Unassembled WGS sequence"/>
</dbReference>
<evidence type="ECO:0000313" key="4">
    <source>
        <dbReference type="Proteomes" id="UP000254866"/>
    </source>
</evidence>
<feature type="domain" description="Alpha/beta hydrolase fold-3" evidence="2">
    <location>
        <begin position="88"/>
        <end position="278"/>
    </location>
</feature>
<sequence length="346" mass="38460">MDKSTLAPLLWPPLPHSTRLRYFVIICLIKIYLAVSWSFRRLLVLFGHAPISSGKPTFSKVYPCRPKLKHRVFLPKSYKPGESLPLYINIHGGGFALGTPGHDDEFCIFFSHHFKLLVISIDYSLAPWTVFPGPTQDVAAVVLAILSDNALPIDHSRVAIGGFSAGGNLALSACQLPALQGKIKAAIPWYAPVDWSVGYAYKLASRPYQRPTDIDGLAAVAPVLNNVYLTAGTDQRDPLLSIIYADREVLPTWVYAIGAEYDMLCDEARRMMAGLAGLRELTESEKEAFRSEGGRLRWTMVKGVKHSFTHWWLKKGKAANAARPLAEKLFMDAGMWLTEQAFAEQK</sequence>
<gene>
    <name evidence="3" type="ORF">BP5553_01378</name>
</gene>
<accession>A0A370U0U0</accession>
<dbReference type="GeneID" id="43594227"/>
<dbReference type="InterPro" id="IPR050466">
    <property type="entry name" value="Carboxylest/Gibb_receptor"/>
</dbReference>
<dbReference type="Pfam" id="PF07859">
    <property type="entry name" value="Abhydrolase_3"/>
    <property type="match status" value="1"/>
</dbReference>
<dbReference type="PANTHER" id="PTHR23024">
    <property type="entry name" value="ARYLACETAMIDE DEACETYLASE"/>
    <property type="match status" value="1"/>
</dbReference>
<keyword evidence="1" id="KW-1133">Transmembrane helix</keyword>
<proteinExistence type="predicted"/>
<protein>
    <recommendedName>
        <fullName evidence="2">Alpha/beta hydrolase fold-3 domain-containing protein</fullName>
    </recommendedName>
</protein>
<dbReference type="InterPro" id="IPR013094">
    <property type="entry name" value="AB_hydrolase_3"/>
</dbReference>
<dbReference type="EMBL" id="NPIC01000001">
    <property type="protein sequence ID" value="RDL41399.1"/>
    <property type="molecule type" value="Genomic_DNA"/>
</dbReference>
<keyword evidence="1" id="KW-0472">Membrane</keyword>
<evidence type="ECO:0000313" key="3">
    <source>
        <dbReference type="EMBL" id="RDL41399.1"/>
    </source>
</evidence>
<dbReference type="SUPFAM" id="SSF53474">
    <property type="entry name" value="alpha/beta-Hydrolases"/>
    <property type="match status" value="1"/>
</dbReference>
<keyword evidence="1" id="KW-0812">Transmembrane</keyword>
<reference evidence="3 4" key="1">
    <citation type="journal article" date="2018" name="IMA Fungus">
        <title>IMA Genome-F 9: Draft genome sequence of Annulohypoxylon stygium, Aspergillus mulundensis, Berkeleyomyces basicola (syn. Thielaviopsis basicola), Ceratocystis smalleyi, two Cercospora beticola strains, Coleophoma cylindrospora, Fusarium fracticaudum, Phialophora cf. hyalina, and Morchella septimelata.</title>
        <authorList>
            <person name="Wingfield B.D."/>
            <person name="Bills G.F."/>
            <person name="Dong Y."/>
            <person name="Huang W."/>
            <person name="Nel W.J."/>
            <person name="Swalarsk-Parry B.S."/>
            <person name="Vaghefi N."/>
            <person name="Wilken P.M."/>
            <person name="An Z."/>
            <person name="de Beer Z.W."/>
            <person name="De Vos L."/>
            <person name="Chen L."/>
            <person name="Duong T.A."/>
            <person name="Gao Y."/>
            <person name="Hammerbacher A."/>
            <person name="Kikkert J.R."/>
            <person name="Li Y."/>
            <person name="Li H."/>
            <person name="Li K."/>
            <person name="Li Q."/>
            <person name="Liu X."/>
            <person name="Ma X."/>
            <person name="Naidoo K."/>
            <person name="Pethybridge S.J."/>
            <person name="Sun J."/>
            <person name="Steenkamp E.T."/>
            <person name="van der Nest M.A."/>
            <person name="van Wyk S."/>
            <person name="Wingfield M.J."/>
            <person name="Xiong C."/>
            <person name="Yue Q."/>
            <person name="Zhang X."/>
        </authorList>
    </citation>
    <scope>NUCLEOTIDE SEQUENCE [LARGE SCALE GENOMIC DNA]</scope>
    <source>
        <strain evidence="3 4">BP 5553</strain>
    </source>
</reference>
<dbReference type="OrthoDB" id="408631at2759"/>
<comment type="caution">
    <text evidence="3">The sequence shown here is derived from an EMBL/GenBank/DDBJ whole genome shotgun (WGS) entry which is preliminary data.</text>
</comment>
<dbReference type="PANTHER" id="PTHR23024:SF648">
    <property type="entry name" value="ALPHA_BETA HYDROLASE FOLD PROTEIN"/>
    <property type="match status" value="1"/>
</dbReference>
<dbReference type="STRING" id="2656787.A0A370U0U0"/>
<dbReference type="GO" id="GO:0016787">
    <property type="term" value="F:hydrolase activity"/>
    <property type="evidence" value="ECO:0007669"/>
    <property type="project" value="InterPro"/>
</dbReference>
<evidence type="ECO:0000256" key="1">
    <source>
        <dbReference type="SAM" id="Phobius"/>
    </source>
</evidence>
<organism evidence="3 4">
    <name type="scientific">Venustampulla echinocandica</name>
    <dbReference type="NCBI Taxonomy" id="2656787"/>
    <lineage>
        <taxon>Eukaryota</taxon>
        <taxon>Fungi</taxon>
        <taxon>Dikarya</taxon>
        <taxon>Ascomycota</taxon>
        <taxon>Pezizomycotina</taxon>
        <taxon>Leotiomycetes</taxon>
        <taxon>Helotiales</taxon>
        <taxon>Pleuroascaceae</taxon>
        <taxon>Venustampulla</taxon>
    </lineage>
</organism>
<dbReference type="RefSeq" id="XP_031874055.1">
    <property type="nucleotide sequence ID" value="XM_032010001.1"/>
</dbReference>
<keyword evidence="4" id="KW-1185">Reference proteome</keyword>
<dbReference type="InterPro" id="IPR029058">
    <property type="entry name" value="AB_hydrolase_fold"/>
</dbReference>
<name>A0A370U0U0_9HELO</name>
<evidence type="ECO:0000259" key="2">
    <source>
        <dbReference type="Pfam" id="PF07859"/>
    </source>
</evidence>
<dbReference type="AlphaFoldDB" id="A0A370U0U0"/>
<feature type="transmembrane region" description="Helical" evidence="1">
    <location>
        <begin position="20"/>
        <end position="39"/>
    </location>
</feature>